<evidence type="ECO:0000256" key="2">
    <source>
        <dbReference type="ARBA" id="ARBA00022527"/>
    </source>
</evidence>
<gene>
    <name evidence="12" type="primary">CBK1_3</name>
    <name evidence="12" type="ORF">CK203_094692</name>
</gene>
<evidence type="ECO:0000256" key="7">
    <source>
        <dbReference type="ARBA" id="ARBA00022840"/>
    </source>
</evidence>
<dbReference type="AlphaFoldDB" id="A0A438BWU1"/>
<keyword evidence="7" id="KW-0067">ATP-binding</keyword>
<evidence type="ECO:0000256" key="10">
    <source>
        <dbReference type="SAM" id="MobiDB-lite"/>
    </source>
</evidence>
<feature type="compositionally biased region" description="Low complexity" evidence="10">
    <location>
        <begin position="223"/>
        <end position="236"/>
    </location>
</feature>
<dbReference type="InterPro" id="IPR011009">
    <property type="entry name" value="Kinase-like_dom_sf"/>
</dbReference>
<evidence type="ECO:0000256" key="8">
    <source>
        <dbReference type="ARBA" id="ARBA00047899"/>
    </source>
</evidence>
<dbReference type="EMBL" id="QGNW01002600">
    <property type="protein sequence ID" value="RVW15456.1"/>
    <property type="molecule type" value="Genomic_DNA"/>
</dbReference>
<keyword evidence="4" id="KW-0808">Transferase</keyword>
<protein>
    <recommendedName>
        <fullName evidence="1">non-specific serine/threonine protein kinase</fullName>
        <ecNumber evidence="1">2.7.11.1</ecNumber>
    </recommendedName>
</protein>
<keyword evidence="6 12" id="KW-0418">Kinase</keyword>
<dbReference type="GO" id="GO:0005737">
    <property type="term" value="C:cytoplasm"/>
    <property type="evidence" value="ECO:0007669"/>
    <property type="project" value="UniProtKB-ARBA"/>
</dbReference>
<dbReference type="PANTHER" id="PTHR22988:SF76">
    <property type="entry name" value="CHROMOSOME UNDETERMINED SCAFFOLD_135, WHOLE GENOME SHOTGUN SEQUENCE"/>
    <property type="match status" value="1"/>
</dbReference>
<comment type="catalytic activity">
    <reaction evidence="8">
        <text>L-threonyl-[protein] + ATP = O-phospho-L-threonyl-[protein] + ADP + H(+)</text>
        <dbReference type="Rhea" id="RHEA:46608"/>
        <dbReference type="Rhea" id="RHEA-COMP:11060"/>
        <dbReference type="Rhea" id="RHEA-COMP:11605"/>
        <dbReference type="ChEBI" id="CHEBI:15378"/>
        <dbReference type="ChEBI" id="CHEBI:30013"/>
        <dbReference type="ChEBI" id="CHEBI:30616"/>
        <dbReference type="ChEBI" id="CHEBI:61977"/>
        <dbReference type="ChEBI" id="CHEBI:456216"/>
        <dbReference type="EC" id="2.7.11.1"/>
    </reaction>
</comment>
<feature type="region of interest" description="Disordered" evidence="10">
    <location>
        <begin position="185"/>
        <end position="249"/>
    </location>
</feature>
<evidence type="ECO:0000313" key="13">
    <source>
        <dbReference type="Proteomes" id="UP000288805"/>
    </source>
</evidence>
<dbReference type="SUPFAM" id="SSF56112">
    <property type="entry name" value="Protein kinase-like (PK-like)"/>
    <property type="match status" value="1"/>
</dbReference>
<comment type="catalytic activity">
    <reaction evidence="9">
        <text>L-seryl-[protein] + ATP = O-phospho-L-seryl-[protein] + ADP + H(+)</text>
        <dbReference type="Rhea" id="RHEA:17989"/>
        <dbReference type="Rhea" id="RHEA-COMP:9863"/>
        <dbReference type="Rhea" id="RHEA-COMP:11604"/>
        <dbReference type="ChEBI" id="CHEBI:15378"/>
        <dbReference type="ChEBI" id="CHEBI:29999"/>
        <dbReference type="ChEBI" id="CHEBI:30616"/>
        <dbReference type="ChEBI" id="CHEBI:83421"/>
        <dbReference type="ChEBI" id="CHEBI:456216"/>
        <dbReference type="EC" id="2.7.11.1"/>
    </reaction>
</comment>
<keyword evidence="2" id="KW-0723">Serine/threonine-protein kinase</keyword>
<accession>A0A438BWU1</accession>
<dbReference type="Proteomes" id="UP000288805">
    <property type="component" value="Unassembled WGS sequence"/>
</dbReference>
<evidence type="ECO:0000313" key="12">
    <source>
        <dbReference type="EMBL" id="RVW15456.1"/>
    </source>
</evidence>
<proteinExistence type="predicted"/>
<dbReference type="EC" id="2.7.11.1" evidence="1"/>
<dbReference type="SMART" id="SM00133">
    <property type="entry name" value="S_TK_X"/>
    <property type="match status" value="1"/>
</dbReference>
<reference evidence="12 13" key="1">
    <citation type="journal article" date="2018" name="PLoS Genet.">
        <title>Population sequencing reveals clonal diversity and ancestral inbreeding in the grapevine cultivar Chardonnay.</title>
        <authorList>
            <person name="Roach M.J."/>
            <person name="Johnson D.L."/>
            <person name="Bohlmann J."/>
            <person name="van Vuuren H.J."/>
            <person name="Jones S.J."/>
            <person name="Pretorius I.S."/>
            <person name="Schmidt S.A."/>
            <person name="Borneman A.R."/>
        </authorList>
    </citation>
    <scope>NUCLEOTIDE SEQUENCE [LARGE SCALE GENOMIC DNA]</scope>
    <source>
        <strain evidence="13">cv. Chardonnay</strain>
        <tissue evidence="12">Leaf</tissue>
    </source>
</reference>
<sequence length="249" mass="28347">MHILWRVGDVHLLPSKVEAKLALVFLSLFEGESVWRNSEVPTGSYQSQHLGTANAVQIVNWRTHLKFPEEAKLSAEAKDLISRLLCNVAHRLGTKGAHEIKAHPWFKGIQWESLYQMEAAFVPEVNDELDTQNFEKFEELGTTAQSSSRSGPWKKMLPSKDVNFVGYTYKNFEIVNEHHVPGIAELKKKTNKPRRPSIKTLFDTPDPPDQPVQGSFINLLPTQVEVSESPEQSPQSNRPPKYPQRPMQR</sequence>
<evidence type="ECO:0000256" key="6">
    <source>
        <dbReference type="ARBA" id="ARBA00022777"/>
    </source>
</evidence>
<evidence type="ECO:0000256" key="1">
    <source>
        <dbReference type="ARBA" id="ARBA00012513"/>
    </source>
</evidence>
<keyword evidence="5" id="KW-0547">Nucleotide-binding</keyword>
<feature type="domain" description="AGC-kinase C-terminal" evidence="11">
    <location>
        <begin position="107"/>
        <end position="179"/>
    </location>
</feature>
<dbReference type="GO" id="GO:0004674">
    <property type="term" value="F:protein serine/threonine kinase activity"/>
    <property type="evidence" value="ECO:0007669"/>
    <property type="project" value="UniProtKB-KW"/>
</dbReference>
<evidence type="ECO:0000256" key="5">
    <source>
        <dbReference type="ARBA" id="ARBA00022741"/>
    </source>
</evidence>
<dbReference type="Gene3D" id="1.10.510.10">
    <property type="entry name" value="Transferase(Phosphotransferase) domain 1"/>
    <property type="match status" value="1"/>
</dbReference>
<dbReference type="InterPro" id="IPR017892">
    <property type="entry name" value="Pkinase_C"/>
</dbReference>
<name>A0A438BWU1_VITVI</name>
<evidence type="ECO:0000259" key="11">
    <source>
        <dbReference type="PROSITE" id="PS51285"/>
    </source>
</evidence>
<organism evidence="12 13">
    <name type="scientific">Vitis vinifera</name>
    <name type="common">Grape</name>
    <dbReference type="NCBI Taxonomy" id="29760"/>
    <lineage>
        <taxon>Eukaryota</taxon>
        <taxon>Viridiplantae</taxon>
        <taxon>Streptophyta</taxon>
        <taxon>Embryophyta</taxon>
        <taxon>Tracheophyta</taxon>
        <taxon>Spermatophyta</taxon>
        <taxon>Magnoliopsida</taxon>
        <taxon>eudicotyledons</taxon>
        <taxon>Gunneridae</taxon>
        <taxon>Pentapetalae</taxon>
        <taxon>rosids</taxon>
        <taxon>Vitales</taxon>
        <taxon>Vitaceae</taxon>
        <taxon>Viteae</taxon>
        <taxon>Vitis</taxon>
    </lineage>
</organism>
<dbReference type="GO" id="GO:0005524">
    <property type="term" value="F:ATP binding"/>
    <property type="evidence" value="ECO:0007669"/>
    <property type="project" value="UniProtKB-KW"/>
</dbReference>
<evidence type="ECO:0000256" key="3">
    <source>
        <dbReference type="ARBA" id="ARBA00022553"/>
    </source>
</evidence>
<dbReference type="PROSITE" id="PS51285">
    <property type="entry name" value="AGC_KINASE_CTER"/>
    <property type="match status" value="1"/>
</dbReference>
<comment type="caution">
    <text evidence="12">The sequence shown here is derived from an EMBL/GenBank/DDBJ whole genome shotgun (WGS) entry which is preliminary data.</text>
</comment>
<dbReference type="InterPro" id="IPR000961">
    <property type="entry name" value="AGC-kinase_C"/>
</dbReference>
<evidence type="ECO:0000256" key="9">
    <source>
        <dbReference type="ARBA" id="ARBA00048679"/>
    </source>
</evidence>
<evidence type="ECO:0000256" key="4">
    <source>
        <dbReference type="ARBA" id="ARBA00022679"/>
    </source>
</evidence>
<dbReference type="InterPro" id="IPR050839">
    <property type="entry name" value="Rho-assoc_Ser/Thr_Kinase"/>
</dbReference>
<dbReference type="PANTHER" id="PTHR22988">
    <property type="entry name" value="MYOTONIC DYSTROPHY S/T KINASE-RELATED"/>
    <property type="match status" value="1"/>
</dbReference>
<keyword evidence="3" id="KW-0597">Phosphoprotein</keyword>
<dbReference type="Pfam" id="PF00433">
    <property type="entry name" value="Pkinase_C"/>
    <property type="match status" value="1"/>
</dbReference>